<dbReference type="GO" id="GO:0012505">
    <property type="term" value="C:endomembrane system"/>
    <property type="evidence" value="ECO:0007669"/>
    <property type="project" value="UniProtKB-SubCell"/>
</dbReference>
<keyword evidence="4" id="KW-1185">Reference proteome</keyword>
<dbReference type="InterPro" id="IPR045891">
    <property type="entry name" value="ZIP9"/>
</dbReference>
<feature type="region of interest" description="Disordered" evidence="2">
    <location>
        <begin position="81"/>
        <end position="141"/>
    </location>
</feature>
<dbReference type="PANTHER" id="PTHR16133:SF0">
    <property type="entry name" value="ZINC_IRON REGULATED TRANSPORTER-RELATED PROTEIN 102B, ISOFORM E"/>
    <property type="match status" value="1"/>
</dbReference>
<reference evidence="5" key="1">
    <citation type="submission" date="2022-11" db="UniProtKB">
        <authorList>
            <consortium name="WormBaseParasite"/>
        </authorList>
    </citation>
    <scope>IDENTIFICATION</scope>
</reference>
<evidence type="ECO:0000313" key="4">
    <source>
        <dbReference type="Proteomes" id="UP000887566"/>
    </source>
</evidence>
<proteinExistence type="predicted"/>
<evidence type="ECO:0000256" key="3">
    <source>
        <dbReference type="SAM" id="Phobius"/>
    </source>
</evidence>
<dbReference type="PANTHER" id="PTHR16133">
    <property type="entry name" value="SOLUTE CARRIER FAMILY 39 ZINC TRANSPORTER , MEMBER 9-RELATED"/>
    <property type="match status" value="1"/>
</dbReference>
<name>A0A914UWD2_9BILA</name>
<keyword evidence="3" id="KW-0472">Membrane</keyword>
<dbReference type="GO" id="GO:0046873">
    <property type="term" value="F:metal ion transmembrane transporter activity"/>
    <property type="evidence" value="ECO:0007669"/>
    <property type="project" value="InterPro"/>
</dbReference>
<evidence type="ECO:0000313" key="5">
    <source>
        <dbReference type="WBParaSite" id="PSAMB.scaffold12995size2480.g35205.t1"/>
    </source>
</evidence>
<sequence length="161" mass="17983">MEGFMLLSMLSLAMFFGSYLAGSVPLAMTFSESKLRFVSIFGAGLLVGTALAVIIPEGVQSIYEAETETHNHQYHKEAEHILEESAKQPPFNPPRIPPKEAQLNQLPDAKVPVPEQSNEQEKIESPTDSNNRKKRESENKDIISVFARRLLQIEKSVEKSS</sequence>
<evidence type="ECO:0000256" key="2">
    <source>
        <dbReference type="SAM" id="MobiDB-lite"/>
    </source>
</evidence>
<dbReference type="Proteomes" id="UP000887566">
    <property type="component" value="Unplaced"/>
</dbReference>
<keyword evidence="3" id="KW-1133">Transmembrane helix</keyword>
<evidence type="ECO:0000256" key="1">
    <source>
        <dbReference type="ARBA" id="ARBA00004127"/>
    </source>
</evidence>
<accession>A0A914UWD2</accession>
<dbReference type="WBParaSite" id="PSAMB.scaffold12995size2480.g35205.t1">
    <property type="protein sequence ID" value="PSAMB.scaffold12995size2480.g35205.t1"/>
    <property type="gene ID" value="PSAMB.scaffold12995size2480.g35205"/>
</dbReference>
<protein>
    <submittedName>
        <fullName evidence="5">Uncharacterized protein</fullName>
    </submittedName>
</protein>
<organism evidence="4 5">
    <name type="scientific">Plectus sambesii</name>
    <dbReference type="NCBI Taxonomy" id="2011161"/>
    <lineage>
        <taxon>Eukaryota</taxon>
        <taxon>Metazoa</taxon>
        <taxon>Ecdysozoa</taxon>
        <taxon>Nematoda</taxon>
        <taxon>Chromadorea</taxon>
        <taxon>Plectida</taxon>
        <taxon>Plectina</taxon>
        <taxon>Plectoidea</taxon>
        <taxon>Plectidae</taxon>
        <taxon>Plectus</taxon>
    </lineage>
</organism>
<feature type="transmembrane region" description="Helical" evidence="3">
    <location>
        <begin position="35"/>
        <end position="55"/>
    </location>
</feature>
<comment type="subcellular location">
    <subcellularLocation>
        <location evidence="1">Endomembrane system</location>
        <topology evidence="1">Multi-pass membrane protein</topology>
    </subcellularLocation>
</comment>
<dbReference type="AlphaFoldDB" id="A0A914UWD2"/>
<dbReference type="GO" id="GO:0006829">
    <property type="term" value="P:zinc ion transport"/>
    <property type="evidence" value="ECO:0007669"/>
    <property type="project" value="InterPro"/>
</dbReference>
<keyword evidence="3" id="KW-0812">Transmembrane</keyword>
<feature type="transmembrane region" description="Helical" evidence="3">
    <location>
        <begin position="6"/>
        <end position="28"/>
    </location>
</feature>